<dbReference type="AlphaFoldDB" id="A0A1E1KK31"/>
<evidence type="ECO:0000313" key="3">
    <source>
        <dbReference type="EMBL" id="CZS98398.1"/>
    </source>
</evidence>
<protein>
    <submittedName>
        <fullName evidence="3">Related to Ngg1p-interacting factor 3</fullName>
    </submittedName>
</protein>
<gene>
    <name evidence="3" type="ORF">RAG0_07169</name>
</gene>
<dbReference type="FunFam" id="3.40.1390.30:FF:000001">
    <property type="entry name" value="GTP cyclohydrolase 1 type 2"/>
    <property type="match status" value="1"/>
</dbReference>
<evidence type="ECO:0000256" key="2">
    <source>
        <dbReference type="PIRSR" id="PIRSR602678-1"/>
    </source>
</evidence>
<feature type="binding site" evidence="2">
    <location>
        <position position="120"/>
    </location>
    <ligand>
        <name>a divalent metal cation</name>
        <dbReference type="ChEBI" id="CHEBI:60240"/>
        <label>1</label>
    </ligand>
</feature>
<reference evidence="4" key="1">
    <citation type="submission" date="2016-03" db="EMBL/GenBank/DDBJ databases">
        <authorList>
            <person name="Guldener U."/>
        </authorList>
    </citation>
    <scope>NUCLEOTIDE SEQUENCE [LARGE SCALE GENOMIC DNA]</scope>
    <source>
        <strain evidence="4">04CH-RAC-A.6.1</strain>
    </source>
</reference>
<dbReference type="EMBL" id="FJUX01000036">
    <property type="protein sequence ID" value="CZS98398.1"/>
    <property type="molecule type" value="Genomic_DNA"/>
</dbReference>
<evidence type="ECO:0000256" key="1">
    <source>
        <dbReference type="ARBA" id="ARBA00006964"/>
    </source>
</evidence>
<feature type="binding site" evidence="2">
    <location>
        <position position="278"/>
    </location>
    <ligand>
        <name>a divalent metal cation</name>
        <dbReference type="ChEBI" id="CHEBI:60240"/>
        <label>1</label>
    </ligand>
</feature>
<dbReference type="PANTHER" id="PTHR13799:SF13">
    <property type="entry name" value="NIF3-LIKE PROTEIN 1"/>
    <property type="match status" value="1"/>
</dbReference>
<keyword evidence="2" id="KW-0479">Metal-binding</keyword>
<dbReference type="Pfam" id="PF01784">
    <property type="entry name" value="DUF34_NIF3"/>
    <property type="match status" value="1"/>
</dbReference>
<name>A0A1E1KK31_9HELO</name>
<dbReference type="PANTHER" id="PTHR13799">
    <property type="entry name" value="NGG1 INTERACTING FACTOR 3"/>
    <property type="match status" value="1"/>
</dbReference>
<dbReference type="SUPFAM" id="SSF102705">
    <property type="entry name" value="NIF3 (NGG1p interacting factor 3)-like"/>
    <property type="match status" value="1"/>
</dbReference>
<proteinExistence type="inferred from homology"/>
<dbReference type="Gene3D" id="3.40.1390.30">
    <property type="entry name" value="NIF3 (NGG1p interacting factor 3)-like"/>
    <property type="match status" value="1"/>
</dbReference>
<dbReference type="InterPro" id="IPR036069">
    <property type="entry name" value="DUF34/NIF3_sf"/>
</dbReference>
<keyword evidence="4" id="KW-1185">Reference proteome</keyword>
<evidence type="ECO:0000313" key="4">
    <source>
        <dbReference type="Proteomes" id="UP000178912"/>
    </source>
</evidence>
<dbReference type="InterPro" id="IPR002678">
    <property type="entry name" value="DUF34/NIF3"/>
</dbReference>
<dbReference type="GO" id="GO:0046872">
    <property type="term" value="F:metal ion binding"/>
    <property type="evidence" value="ECO:0007669"/>
    <property type="project" value="UniProtKB-KW"/>
</dbReference>
<feature type="binding site" evidence="2">
    <location>
        <position position="82"/>
    </location>
    <ligand>
        <name>a divalent metal cation</name>
        <dbReference type="ChEBI" id="CHEBI:60240"/>
        <label>1</label>
    </ligand>
</feature>
<dbReference type="GO" id="GO:0005739">
    <property type="term" value="C:mitochondrion"/>
    <property type="evidence" value="ECO:0007669"/>
    <property type="project" value="EnsemblFungi"/>
</dbReference>
<accession>A0A1E1KK31</accession>
<comment type="similarity">
    <text evidence="1">Belongs to the GTP cyclohydrolase I type 2/NIF3 family.</text>
</comment>
<dbReference type="Proteomes" id="UP000178912">
    <property type="component" value="Unassembled WGS sequence"/>
</dbReference>
<sequence length="326" mass="34870">MSSPVPVITSSPFTKTVVGAMKKLYPEALADKSFDNTGLLLEAPYRPNNTALAKSALLTIDLTKAVAEEAIKGKYSIVIAYHPIIFRALKAITLSNTQQNTLLRLASEGISVYSPHTAVDAAPGGLNDWLADVITGLDAKTKTGEIISHTRKIINPVPGLDNLAADFSSSGYGQIVTFTIPQTLGGLVQRVIKGTYTESIESNLTGNSVSVAVPQTCVQGQRSGIEIRTVGICAGSGGSILNGLDVDLLLTGELSHHEALAAIEAGRCVITTCHSNSERAYLEERMKPALKRKIKEELNSDDLFSVDVSKYDRDPYSAIVPTNLDW</sequence>
<feature type="binding site" evidence="2">
    <location>
        <position position="274"/>
    </location>
    <ligand>
        <name>a divalent metal cation</name>
        <dbReference type="ChEBI" id="CHEBI:60240"/>
        <label>1</label>
    </ligand>
</feature>
<dbReference type="NCBIfam" id="TIGR00486">
    <property type="entry name" value="YbgI_SA1388"/>
    <property type="match status" value="1"/>
</dbReference>
<dbReference type="OrthoDB" id="3345469at2759"/>
<organism evidence="3 4">
    <name type="scientific">Rhynchosporium agropyri</name>
    <dbReference type="NCBI Taxonomy" id="914238"/>
    <lineage>
        <taxon>Eukaryota</taxon>
        <taxon>Fungi</taxon>
        <taxon>Dikarya</taxon>
        <taxon>Ascomycota</taxon>
        <taxon>Pezizomycotina</taxon>
        <taxon>Leotiomycetes</taxon>
        <taxon>Helotiales</taxon>
        <taxon>Ploettnerulaceae</taxon>
        <taxon>Rhynchosporium</taxon>
    </lineage>
</organism>